<evidence type="ECO:0000256" key="1">
    <source>
        <dbReference type="SAM" id="MobiDB-lite"/>
    </source>
</evidence>
<proteinExistence type="predicted"/>
<dbReference type="EMBL" id="CP053985">
    <property type="protein sequence ID" value="QKH35799.1"/>
    <property type="molecule type" value="Genomic_DNA"/>
</dbReference>
<name>A0A7D4HR60_9BURK</name>
<accession>A0A7D4HR60</accession>
<sequence length="111" mass="12125">MAPNTSFPANGAPDNLWNEYSRFHEACSGVLDRIEQHRDSGIALSENELSELRTMVLNLNAFGRVLHGKRAREMRQLAERAERALGEAGSAAAARIKEESESQDNSAAVTG</sequence>
<keyword evidence="3" id="KW-1185">Reference proteome</keyword>
<evidence type="ECO:0000313" key="3">
    <source>
        <dbReference type="Proteomes" id="UP000500970"/>
    </source>
</evidence>
<reference evidence="2 3" key="1">
    <citation type="submission" date="2020-05" db="EMBL/GenBank/DDBJ databases">
        <title>FDA dAtabase for Regulatory Grade micrObial Sequences (FDA-ARGOS): Supporting development and validation of Infectious Disease Dx tests.</title>
        <authorList>
            <person name="Sproer C."/>
            <person name="Gronow S."/>
            <person name="Severitt S."/>
            <person name="Schroder I."/>
            <person name="Tallon L."/>
            <person name="Sadzewicz L."/>
            <person name="Zhao X."/>
            <person name="Vavikolanu K."/>
            <person name="Mehta A."/>
            <person name="Aluvathingal J."/>
            <person name="Nadendla S."/>
            <person name="Myers T."/>
            <person name="Yan Y."/>
            <person name="Sichtig H."/>
        </authorList>
    </citation>
    <scope>NUCLEOTIDE SEQUENCE [LARGE SCALE GENOMIC DNA]</scope>
    <source>
        <strain evidence="2 3">FDAARGOS_790</strain>
    </source>
</reference>
<protein>
    <submittedName>
        <fullName evidence="2">Uncharacterized protein</fullName>
    </submittedName>
</protein>
<organism evidence="2 3">
    <name type="scientific">Achromobacter pestifer</name>
    <dbReference type="NCBI Taxonomy" id="1353889"/>
    <lineage>
        <taxon>Bacteria</taxon>
        <taxon>Pseudomonadati</taxon>
        <taxon>Pseudomonadota</taxon>
        <taxon>Betaproteobacteria</taxon>
        <taxon>Burkholderiales</taxon>
        <taxon>Alcaligenaceae</taxon>
        <taxon>Achromobacter</taxon>
    </lineage>
</organism>
<dbReference type="KEGG" id="apes:FOC84_12925"/>
<evidence type="ECO:0000313" key="2">
    <source>
        <dbReference type="EMBL" id="QKH35799.1"/>
    </source>
</evidence>
<dbReference type="Proteomes" id="UP000500970">
    <property type="component" value="Chromosome"/>
</dbReference>
<dbReference type="AlphaFoldDB" id="A0A7D4HR60"/>
<dbReference type="RefSeq" id="WP_173144770.1">
    <property type="nucleotide sequence ID" value="NZ_CP053985.1"/>
</dbReference>
<feature type="region of interest" description="Disordered" evidence="1">
    <location>
        <begin position="88"/>
        <end position="111"/>
    </location>
</feature>
<gene>
    <name evidence="2" type="ORF">FOC84_12925</name>
</gene>